<evidence type="ECO:0000256" key="4">
    <source>
        <dbReference type="ARBA" id="ARBA00049445"/>
    </source>
</evidence>
<accession>A0AAW8R4K0</accession>
<name>A0AAW8R4K0_9ALTE</name>
<dbReference type="RefSeq" id="WP_311362411.1">
    <property type="nucleotide sequence ID" value="NZ_JAVRIE010000006.1"/>
</dbReference>
<gene>
    <name evidence="9" type="primary">dkgB</name>
    <name evidence="9" type="ORF">RM544_13910</name>
</gene>
<dbReference type="GO" id="GO:0051596">
    <property type="term" value="P:methylglyoxal catabolic process"/>
    <property type="evidence" value="ECO:0007669"/>
    <property type="project" value="TreeGrafter"/>
</dbReference>
<dbReference type="SUPFAM" id="SSF51430">
    <property type="entry name" value="NAD(P)-linked oxidoreductase"/>
    <property type="match status" value="1"/>
</dbReference>
<sequence>MSNLQMPSMGLGTFRLSGSQLTQAIHHALDLGFRHIDTAQIYDNEAEVGQAIADSSIKREDIFITTKVWIDNLHPDKFMASVEKSLEKLQTDYVDLLLIHWPSPKDKVAMKDYMTELNNCKFKGMTRAIGVSNFTPQLLEQAFACIGKESIEINQVEVHPYFQNQHLVNYCQTNGVDVVGYMPLGNKQILDDDVLKALATKYDKSVAQIALAWQMQQNIATIPASTSKEHLQENLEASELRLTPEDMAAIAKLDTGQRLIDPEFAPNW</sequence>
<evidence type="ECO:0000259" key="8">
    <source>
        <dbReference type="Pfam" id="PF00248"/>
    </source>
</evidence>
<dbReference type="AlphaFoldDB" id="A0AAW8R4K0"/>
<dbReference type="PRINTS" id="PR00069">
    <property type="entry name" value="ALDKETRDTASE"/>
</dbReference>
<organism evidence="9 10">
    <name type="scientific">Brumicola blandensis</name>
    <dbReference type="NCBI Taxonomy" id="3075611"/>
    <lineage>
        <taxon>Bacteria</taxon>
        <taxon>Pseudomonadati</taxon>
        <taxon>Pseudomonadota</taxon>
        <taxon>Gammaproteobacteria</taxon>
        <taxon>Alteromonadales</taxon>
        <taxon>Alteromonadaceae</taxon>
        <taxon>Brumicola</taxon>
    </lineage>
</organism>
<dbReference type="PROSITE" id="PS00798">
    <property type="entry name" value="ALDOKETO_REDUCTASE_1"/>
    <property type="match status" value="1"/>
</dbReference>
<feature type="binding site" evidence="6">
    <location>
        <position position="100"/>
    </location>
    <ligand>
        <name>substrate</name>
    </ligand>
</feature>
<dbReference type="InterPro" id="IPR020471">
    <property type="entry name" value="AKR"/>
</dbReference>
<keyword evidence="10" id="KW-1185">Reference proteome</keyword>
<dbReference type="PANTHER" id="PTHR43827">
    <property type="entry name" value="2,5-DIKETO-D-GLUCONIC ACID REDUCTASE"/>
    <property type="match status" value="1"/>
</dbReference>
<dbReference type="FunFam" id="3.20.20.100:FF:000002">
    <property type="entry name" value="2,5-diketo-D-gluconic acid reductase A"/>
    <property type="match status" value="1"/>
</dbReference>
<dbReference type="InterPro" id="IPR036812">
    <property type="entry name" value="NAD(P)_OxRdtase_dom_sf"/>
</dbReference>
<evidence type="ECO:0000313" key="10">
    <source>
        <dbReference type="Proteomes" id="UP001249020"/>
    </source>
</evidence>
<feature type="active site" description="Proton donor" evidence="5">
    <location>
        <position position="42"/>
    </location>
</feature>
<dbReference type="Pfam" id="PF00248">
    <property type="entry name" value="Aldo_ket_red"/>
    <property type="match status" value="1"/>
</dbReference>
<proteinExistence type="inferred from homology"/>
<protein>
    <submittedName>
        <fullName evidence="9">2,5-didehydrogluconate reductase DkgB</fullName>
        <ecNumber evidence="9">1.1.1.346</ecNumber>
    </submittedName>
</protein>
<dbReference type="Gene3D" id="3.20.20.100">
    <property type="entry name" value="NADP-dependent oxidoreductase domain"/>
    <property type="match status" value="1"/>
</dbReference>
<keyword evidence="3 9" id="KW-0560">Oxidoreductase</keyword>
<comment type="catalytic activity">
    <reaction evidence="4">
        <text>hydroxyacetone + NADP(+) = methylglyoxal + NADPH + H(+)</text>
        <dbReference type="Rhea" id="RHEA:27986"/>
        <dbReference type="ChEBI" id="CHEBI:15378"/>
        <dbReference type="ChEBI" id="CHEBI:17158"/>
        <dbReference type="ChEBI" id="CHEBI:27957"/>
        <dbReference type="ChEBI" id="CHEBI:57783"/>
        <dbReference type="ChEBI" id="CHEBI:58349"/>
    </reaction>
</comment>
<comment type="caution">
    <text evidence="9">The sequence shown here is derived from an EMBL/GenBank/DDBJ whole genome shotgun (WGS) entry which is preliminary data.</text>
</comment>
<dbReference type="NCBIfam" id="NF008377">
    <property type="entry name" value="PRK11172.1"/>
    <property type="match status" value="1"/>
</dbReference>
<evidence type="ECO:0000256" key="1">
    <source>
        <dbReference type="ARBA" id="ARBA00007905"/>
    </source>
</evidence>
<dbReference type="EMBL" id="JAVRIE010000006">
    <property type="protein sequence ID" value="MDT0583639.1"/>
    <property type="molecule type" value="Genomic_DNA"/>
</dbReference>
<evidence type="ECO:0000256" key="6">
    <source>
        <dbReference type="PIRSR" id="PIRSR000097-2"/>
    </source>
</evidence>
<comment type="similarity">
    <text evidence="1">Belongs to the aldo/keto reductase family.</text>
</comment>
<dbReference type="GO" id="GO:1990002">
    <property type="term" value="F:methylglyoxal reductase (NADPH) (acetol producing) activity"/>
    <property type="evidence" value="ECO:0007669"/>
    <property type="project" value="TreeGrafter"/>
</dbReference>
<evidence type="ECO:0000313" key="9">
    <source>
        <dbReference type="EMBL" id="MDT0583639.1"/>
    </source>
</evidence>
<dbReference type="PIRSF" id="PIRSF000097">
    <property type="entry name" value="AKR"/>
    <property type="match status" value="1"/>
</dbReference>
<dbReference type="PROSITE" id="PS00062">
    <property type="entry name" value="ALDOKETO_REDUCTASE_2"/>
    <property type="match status" value="1"/>
</dbReference>
<evidence type="ECO:0000256" key="7">
    <source>
        <dbReference type="PIRSR" id="PIRSR000097-3"/>
    </source>
</evidence>
<dbReference type="Proteomes" id="UP001249020">
    <property type="component" value="Unassembled WGS sequence"/>
</dbReference>
<reference evidence="9 10" key="1">
    <citation type="submission" date="2023-09" db="EMBL/GenBank/DDBJ databases">
        <authorList>
            <person name="Rey-Velasco X."/>
        </authorList>
    </citation>
    <scope>NUCLEOTIDE SEQUENCE [LARGE SCALE GENOMIC DNA]</scope>
    <source>
        <strain evidence="9 10">W409</strain>
    </source>
</reference>
<evidence type="ECO:0000256" key="3">
    <source>
        <dbReference type="ARBA" id="ARBA00023002"/>
    </source>
</evidence>
<evidence type="ECO:0000256" key="2">
    <source>
        <dbReference type="ARBA" id="ARBA00022857"/>
    </source>
</evidence>
<keyword evidence="2" id="KW-0521">NADP</keyword>
<evidence type="ECO:0000256" key="5">
    <source>
        <dbReference type="PIRSR" id="PIRSR000097-1"/>
    </source>
</evidence>
<dbReference type="InterPro" id="IPR018170">
    <property type="entry name" value="Aldo/ket_reductase_CS"/>
</dbReference>
<feature type="domain" description="NADP-dependent oxidoreductase" evidence="8">
    <location>
        <begin position="9"/>
        <end position="254"/>
    </location>
</feature>
<dbReference type="PANTHER" id="PTHR43827:SF3">
    <property type="entry name" value="NADP-DEPENDENT OXIDOREDUCTASE DOMAIN-CONTAINING PROTEIN"/>
    <property type="match status" value="1"/>
</dbReference>
<feature type="site" description="Lowers pKa of active site Tyr" evidence="7">
    <location>
        <position position="67"/>
    </location>
</feature>
<dbReference type="InterPro" id="IPR023210">
    <property type="entry name" value="NADP_OxRdtase_dom"/>
</dbReference>
<dbReference type="EC" id="1.1.1.346" evidence="9"/>